<keyword evidence="2" id="KW-1185">Reference proteome</keyword>
<dbReference type="Proteomes" id="UP000076407">
    <property type="component" value="Unassembled WGS sequence"/>
</dbReference>
<evidence type="ECO:0000313" key="1">
    <source>
        <dbReference type="EnsemblMetazoa" id="AQUA015129-PA"/>
    </source>
</evidence>
<sequence length="24" mass="2734">MSTFLHVLSSGVLLLLPLCCRKRF</sequence>
<protein>
    <submittedName>
        <fullName evidence="1">Uncharacterized protein</fullName>
    </submittedName>
</protein>
<reference evidence="1" key="1">
    <citation type="submission" date="2020-05" db="UniProtKB">
        <authorList>
            <consortium name="EnsemblMetazoa"/>
        </authorList>
    </citation>
    <scope>IDENTIFICATION</scope>
    <source>
        <strain evidence="1">SANGQUA</strain>
    </source>
</reference>
<dbReference type="VEuPathDB" id="VectorBase:AQUA015129"/>
<dbReference type="EnsemblMetazoa" id="AQUA015129-RA">
    <property type="protein sequence ID" value="AQUA015129-PA"/>
    <property type="gene ID" value="AQUA015129"/>
</dbReference>
<organism evidence="1 2">
    <name type="scientific">Anopheles quadriannulatus</name>
    <name type="common">Mosquito</name>
    <dbReference type="NCBI Taxonomy" id="34691"/>
    <lineage>
        <taxon>Eukaryota</taxon>
        <taxon>Metazoa</taxon>
        <taxon>Ecdysozoa</taxon>
        <taxon>Arthropoda</taxon>
        <taxon>Hexapoda</taxon>
        <taxon>Insecta</taxon>
        <taxon>Pterygota</taxon>
        <taxon>Neoptera</taxon>
        <taxon>Endopterygota</taxon>
        <taxon>Diptera</taxon>
        <taxon>Nematocera</taxon>
        <taxon>Culicoidea</taxon>
        <taxon>Culicidae</taxon>
        <taxon>Anophelinae</taxon>
        <taxon>Anopheles</taxon>
    </lineage>
</organism>
<evidence type="ECO:0000313" key="2">
    <source>
        <dbReference type="Proteomes" id="UP000076407"/>
    </source>
</evidence>
<name>A0A182XTJ1_ANOQN</name>
<accession>A0A182XTJ1</accession>
<dbReference type="AlphaFoldDB" id="A0A182XTJ1"/>
<proteinExistence type="predicted"/>